<dbReference type="FunFam" id="3.30.160.60:FF:000765">
    <property type="entry name" value="Zinc finger 45-like"/>
    <property type="match status" value="1"/>
</dbReference>
<feature type="domain" description="C2H2-type" evidence="14">
    <location>
        <begin position="290"/>
        <end position="317"/>
    </location>
</feature>
<name>A0A9Y4K2V4_9TELE</name>
<feature type="compositionally biased region" description="Basic and acidic residues" evidence="13">
    <location>
        <begin position="158"/>
        <end position="168"/>
    </location>
</feature>
<comment type="subcellular location">
    <subcellularLocation>
        <location evidence="1">Nucleus</location>
    </subcellularLocation>
</comment>
<evidence type="ECO:0000256" key="1">
    <source>
        <dbReference type="ARBA" id="ARBA00004123"/>
    </source>
</evidence>
<dbReference type="AlphaFoldDB" id="A0A9Y4K2V4"/>
<dbReference type="FunFam" id="3.30.160.60:FF:000475">
    <property type="entry name" value="zinc finger protein 32 isoform X1"/>
    <property type="match status" value="1"/>
</dbReference>
<dbReference type="InterPro" id="IPR036236">
    <property type="entry name" value="Znf_C2H2_sf"/>
</dbReference>
<evidence type="ECO:0000256" key="6">
    <source>
        <dbReference type="ARBA" id="ARBA00022833"/>
    </source>
</evidence>
<keyword evidence="9" id="KW-0804">Transcription</keyword>
<feature type="compositionally biased region" description="Basic and acidic residues" evidence="13">
    <location>
        <begin position="194"/>
        <end position="207"/>
    </location>
</feature>
<dbReference type="GeneID" id="103361308"/>
<dbReference type="FunFam" id="3.30.160.60:FF:001954">
    <property type="entry name" value="Zinc finger protein 787"/>
    <property type="match status" value="1"/>
</dbReference>
<evidence type="ECO:0000256" key="8">
    <source>
        <dbReference type="ARBA" id="ARBA00023125"/>
    </source>
</evidence>
<feature type="coiled-coil region" evidence="12">
    <location>
        <begin position="25"/>
        <end position="52"/>
    </location>
</feature>
<proteinExistence type="inferred from homology"/>
<dbReference type="PROSITE" id="PS00028">
    <property type="entry name" value="ZINC_FINGER_C2H2_1"/>
    <property type="match status" value="6"/>
</dbReference>
<keyword evidence="8" id="KW-0238">DNA-binding</keyword>
<evidence type="ECO:0000256" key="3">
    <source>
        <dbReference type="ARBA" id="ARBA00022723"/>
    </source>
</evidence>
<keyword evidence="3" id="KW-0479">Metal-binding</keyword>
<feature type="domain" description="C2H2-type" evidence="14">
    <location>
        <begin position="346"/>
        <end position="373"/>
    </location>
</feature>
<dbReference type="FunFam" id="3.30.160.60:FF:000688">
    <property type="entry name" value="zinc finger protein 197 isoform X1"/>
    <property type="match status" value="1"/>
</dbReference>
<dbReference type="InterPro" id="IPR013087">
    <property type="entry name" value="Znf_C2H2_type"/>
</dbReference>
<gene>
    <name evidence="16" type="primary">LOC103361308</name>
</gene>
<keyword evidence="10" id="KW-0539">Nucleus</keyword>
<evidence type="ECO:0000256" key="2">
    <source>
        <dbReference type="ARBA" id="ARBA00006991"/>
    </source>
</evidence>
<dbReference type="FunFam" id="3.30.160.60:FF:000912">
    <property type="entry name" value="Zinc finger protein 660"/>
    <property type="match status" value="1"/>
</dbReference>
<feature type="domain" description="C2H2-type" evidence="14">
    <location>
        <begin position="262"/>
        <end position="289"/>
    </location>
</feature>
<dbReference type="GO" id="GO:0006357">
    <property type="term" value="P:regulation of transcription by RNA polymerase II"/>
    <property type="evidence" value="ECO:0007669"/>
    <property type="project" value="TreeGrafter"/>
</dbReference>
<feature type="compositionally biased region" description="Low complexity" evidence="13">
    <location>
        <begin position="175"/>
        <end position="187"/>
    </location>
</feature>
<keyword evidence="7" id="KW-0805">Transcription regulation</keyword>
<dbReference type="Proteomes" id="UP000694891">
    <property type="component" value="Unplaced"/>
</dbReference>
<keyword evidence="6" id="KW-0862">Zinc</keyword>
<accession>A0A9Y4K2V4</accession>
<evidence type="ECO:0000256" key="11">
    <source>
        <dbReference type="PROSITE-ProRule" id="PRU00042"/>
    </source>
</evidence>
<evidence type="ECO:0000256" key="9">
    <source>
        <dbReference type="ARBA" id="ARBA00023163"/>
    </source>
</evidence>
<reference evidence="16" key="1">
    <citation type="submission" date="2025-08" db="UniProtKB">
        <authorList>
            <consortium name="RefSeq"/>
        </authorList>
    </citation>
    <scope>IDENTIFICATION</scope>
</reference>
<evidence type="ECO:0000256" key="13">
    <source>
        <dbReference type="SAM" id="MobiDB-lite"/>
    </source>
</evidence>
<keyword evidence="15" id="KW-1185">Reference proteome</keyword>
<protein>
    <submittedName>
        <fullName evidence="16">Zinc finger protein OZF-like</fullName>
    </submittedName>
</protein>
<evidence type="ECO:0000256" key="12">
    <source>
        <dbReference type="SAM" id="Coils"/>
    </source>
</evidence>
<dbReference type="SUPFAM" id="SSF57667">
    <property type="entry name" value="beta-beta-alpha zinc fingers"/>
    <property type="match status" value="4"/>
</dbReference>
<dbReference type="GO" id="GO:0000978">
    <property type="term" value="F:RNA polymerase II cis-regulatory region sequence-specific DNA binding"/>
    <property type="evidence" value="ECO:0007669"/>
    <property type="project" value="TreeGrafter"/>
</dbReference>
<comment type="similarity">
    <text evidence="2">Belongs to the krueppel C2H2-type zinc-finger protein family.</text>
</comment>
<dbReference type="Pfam" id="PF00096">
    <property type="entry name" value="zf-C2H2"/>
    <property type="match status" value="6"/>
</dbReference>
<evidence type="ECO:0000313" key="16">
    <source>
        <dbReference type="RefSeq" id="XP_008285573.1"/>
    </source>
</evidence>
<evidence type="ECO:0000256" key="10">
    <source>
        <dbReference type="ARBA" id="ARBA00023242"/>
    </source>
</evidence>
<dbReference type="FunFam" id="3.30.160.60:FF:000099">
    <property type="entry name" value="Zinc finger protein 79"/>
    <property type="match status" value="1"/>
</dbReference>
<keyword evidence="4" id="KW-0677">Repeat</keyword>
<evidence type="ECO:0000259" key="14">
    <source>
        <dbReference type="PROSITE" id="PS50157"/>
    </source>
</evidence>
<dbReference type="RefSeq" id="XP_008285573.1">
    <property type="nucleotide sequence ID" value="XM_008287351.1"/>
</dbReference>
<dbReference type="SMART" id="SM00355">
    <property type="entry name" value="ZnF_C2H2"/>
    <property type="match status" value="6"/>
</dbReference>
<dbReference type="PANTHER" id="PTHR24390:SF260">
    <property type="entry name" value="ZINC FINGER PROTEIN 383-RELATED"/>
    <property type="match status" value="1"/>
</dbReference>
<feature type="domain" description="C2H2-type" evidence="14">
    <location>
        <begin position="402"/>
        <end position="429"/>
    </location>
</feature>
<dbReference type="GO" id="GO:0008270">
    <property type="term" value="F:zinc ion binding"/>
    <property type="evidence" value="ECO:0007669"/>
    <property type="project" value="UniProtKB-KW"/>
</dbReference>
<organism evidence="15 16">
    <name type="scientific">Stegastes partitus</name>
    <name type="common">bicolor damselfish</name>
    <dbReference type="NCBI Taxonomy" id="144197"/>
    <lineage>
        <taxon>Eukaryota</taxon>
        <taxon>Metazoa</taxon>
        <taxon>Chordata</taxon>
        <taxon>Craniata</taxon>
        <taxon>Vertebrata</taxon>
        <taxon>Euteleostomi</taxon>
        <taxon>Actinopterygii</taxon>
        <taxon>Neopterygii</taxon>
        <taxon>Teleostei</taxon>
        <taxon>Neoteleostei</taxon>
        <taxon>Acanthomorphata</taxon>
        <taxon>Ovalentaria</taxon>
        <taxon>Pomacentridae</taxon>
        <taxon>Stegastes</taxon>
    </lineage>
</organism>
<dbReference type="GO" id="GO:0005634">
    <property type="term" value="C:nucleus"/>
    <property type="evidence" value="ECO:0007669"/>
    <property type="project" value="UniProtKB-SubCell"/>
</dbReference>
<feature type="domain" description="C2H2-type" evidence="14">
    <location>
        <begin position="318"/>
        <end position="345"/>
    </location>
</feature>
<feature type="domain" description="C2H2-type" evidence="14">
    <location>
        <begin position="374"/>
        <end position="401"/>
    </location>
</feature>
<keyword evidence="12" id="KW-0175">Coiled coil</keyword>
<evidence type="ECO:0000256" key="5">
    <source>
        <dbReference type="ARBA" id="ARBA00022771"/>
    </source>
</evidence>
<evidence type="ECO:0000256" key="4">
    <source>
        <dbReference type="ARBA" id="ARBA00022737"/>
    </source>
</evidence>
<evidence type="ECO:0000256" key="7">
    <source>
        <dbReference type="ARBA" id="ARBA00023015"/>
    </source>
</evidence>
<sequence>MNISSVEVTMNSVQNLRELINERLTAAAEEIFKEFEKTIVQYEEEIDRQRRMLDIIWKPQITLHTFKLPQYYVCQKEEFNAQQQLCHQEGNCSLEKEDPDFPQTKEEQEELCTSLDQEDEEPPQIKEEVVEICTSLDGEKFVMKQETDIFVVTPPYEESEHTEREPKSDQLLSHESPVVESSVPEVSMQVDSGSTRKAELKPEKRYEGNSSCSKNADNSLLENNCDNYTGKKPLTQDICGKTMKDKSKLTKHFIVPTAERPFACETCGKSFRYSTYLKVHTRIHTGEKPYLCNTCGKRFSDSSTFRRHVAIHTGEKPFSCSSCGKSFSHSGALKVHMRIHTNERPYLCNTCGKGFPLPTQLRRHTRSHMGERPYLCNTCGKSFGQSCTLKVHMRMHTGERPYLCNTCGKSFGRSDTLKVHIKVHTGDKS</sequence>
<dbReference type="GO" id="GO:0003700">
    <property type="term" value="F:DNA-binding transcription factor activity"/>
    <property type="evidence" value="ECO:0007669"/>
    <property type="project" value="TreeGrafter"/>
</dbReference>
<keyword evidence="5 11" id="KW-0863">Zinc-finger</keyword>
<dbReference type="PANTHER" id="PTHR24390">
    <property type="entry name" value="ZINC FINGER PROTEIN"/>
    <property type="match status" value="1"/>
</dbReference>
<evidence type="ECO:0000313" key="15">
    <source>
        <dbReference type="Proteomes" id="UP000694891"/>
    </source>
</evidence>
<dbReference type="Gene3D" id="3.30.160.60">
    <property type="entry name" value="Classic Zinc Finger"/>
    <property type="match status" value="7"/>
</dbReference>
<feature type="region of interest" description="Disordered" evidence="13">
    <location>
        <begin position="154"/>
        <end position="213"/>
    </location>
</feature>
<dbReference type="PROSITE" id="PS50157">
    <property type="entry name" value="ZINC_FINGER_C2H2_2"/>
    <property type="match status" value="6"/>
</dbReference>